<proteinExistence type="inferred from homology"/>
<comment type="similarity">
    <text evidence="1">Belongs to the TTC36 family.</text>
</comment>
<dbReference type="EMBL" id="MU853765">
    <property type="protein sequence ID" value="KAK3943478.1"/>
    <property type="molecule type" value="Genomic_DNA"/>
</dbReference>
<organism evidence="2 3">
    <name type="scientific">Diplogelasinospora grovesii</name>
    <dbReference type="NCBI Taxonomy" id="303347"/>
    <lineage>
        <taxon>Eukaryota</taxon>
        <taxon>Fungi</taxon>
        <taxon>Dikarya</taxon>
        <taxon>Ascomycota</taxon>
        <taxon>Pezizomycotina</taxon>
        <taxon>Sordariomycetes</taxon>
        <taxon>Sordariomycetidae</taxon>
        <taxon>Sordariales</taxon>
        <taxon>Diplogelasinosporaceae</taxon>
        <taxon>Diplogelasinospora</taxon>
    </lineage>
</organism>
<sequence>MAYLSLTTRDIHVLEKIKDPESDPSSAVQIDAAQPKDPHVLDDDVYRRVSQQEREIVQSMQDLELQLAGLRPRTTTDVTGAYRKCVSRLGSLIQEHPEYASARNNRAQALRRLCGDSMLVTGAQQNATAQVSILHDLNDAERLDMAKTALCDLDRTISLLTPTGPRPRLSPQAARTLSNAHTQRAAIYHMTSKLISSSPSPLSVDPGRREAGWTKLEFEENASRDFALGGRYGNEIAKGLAVSTNPTAKLCGQMVREAMKKEYGPDFGV</sequence>
<dbReference type="InterPro" id="IPR038906">
    <property type="entry name" value="TTC36"/>
</dbReference>
<comment type="caution">
    <text evidence="2">The sequence shown here is derived from an EMBL/GenBank/DDBJ whole genome shotgun (WGS) entry which is preliminary data.</text>
</comment>
<protein>
    <submittedName>
        <fullName evidence="2">Uncharacterized protein</fullName>
    </submittedName>
</protein>
<gene>
    <name evidence="2" type="ORF">QBC46DRAFT_446836</name>
</gene>
<reference evidence="3" key="1">
    <citation type="journal article" date="2023" name="Mol. Phylogenet. Evol.">
        <title>Genome-scale phylogeny and comparative genomics of the fungal order Sordariales.</title>
        <authorList>
            <person name="Hensen N."/>
            <person name="Bonometti L."/>
            <person name="Westerberg I."/>
            <person name="Brannstrom I.O."/>
            <person name="Guillou S."/>
            <person name="Cros-Aarteil S."/>
            <person name="Calhoun S."/>
            <person name="Haridas S."/>
            <person name="Kuo A."/>
            <person name="Mondo S."/>
            <person name="Pangilinan J."/>
            <person name="Riley R."/>
            <person name="LaButti K."/>
            <person name="Andreopoulos B."/>
            <person name="Lipzen A."/>
            <person name="Chen C."/>
            <person name="Yan M."/>
            <person name="Daum C."/>
            <person name="Ng V."/>
            <person name="Clum A."/>
            <person name="Steindorff A."/>
            <person name="Ohm R.A."/>
            <person name="Martin F."/>
            <person name="Silar P."/>
            <person name="Natvig D.O."/>
            <person name="Lalanne C."/>
            <person name="Gautier V."/>
            <person name="Ament-Velasquez S.L."/>
            <person name="Kruys A."/>
            <person name="Hutchinson M.I."/>
            <person name="Powell A.J."/>
            <person name="Barry K."/>
            <person name="Miller A.N."/>
            <person name="Grigoriev I.V."/>
            <person name="Debuchy R."/>
            <person name="Gladieux P."/>
            <person name="Hiltunen Thoren M."/>
            <person name="Johannesson H."/>
        </authorList>
    </citation>
    <scope>NUCLEOTIDE SEQUENCE [LARGE SCALE GENOMIC DNA]</scope>
    <source>
        <strain evidence="3">CBS 340.73</strain>
    </source>
</reference>
<dbReference type="GO" id="GO:0006570">
    <property type="term" value="P:tyrosine metabolic process"/>
    <property type="evidence" value="ECO:0007669"/>
    <property type="project" value="TreeGrafter"/>
</dbReference>
<dbReference type="PANTHER" id="PTHR21405">
    <property type="entry name" value="CDNA SEQUENCE BC021608"/>
    <property type="match status" value="1"/>
</dbReference>
<keyword evidence="3" id="KW-1185">Reference proteome</keyword>
<dbReference type="PANTHER" id="PTHR21405:SF0">
    <property type="entry name" value="TETRATRICOPEPTIDE REPEAT PROTEIN 36"/>
    <property type="match status" value="1"/>
</dbReference>
<accession>A0AAN6NG12</accession>
<name>A0AAN6NG12_9PEZI</name>
<evidence type="ECO:0000256" key="1">
    <source>
        <dbReference type="ARBA" id="ARBA00006995"/>
    </source>
</evidence>
<dbReference type="AlphaFoldDB" id="A0AAN6NG12"/>
<evidence type="ECO:0000313" key="3">
    <source>
        <dbReference type="Proteomes" id="UP001303473"/>
    </source>
</evidence>
<dbReference type="Proteomes" id="UP001303473">
    <property type="component" value="Unassembled WGS sequence"/>
</dbReference>
<evidence type="ECO:0000313" key="2">
    <source>
        <dbReference type="EMBL" id="KAK3943478.1"/>
    </source>
</evidence>